<keyword evidence="3" id="KW-1185">Reference proteome</keyword>
<proteinExistence type="predicted"/>
<dbReference type="RefSeq" id="WP_171405210.1">
    <property type="nucleotide sequence ID" value="NZ_JBHRSF010000044.1"/>
</dbReference>
<gene>
    <name evidence="2" type="ORF">ACFODO_11505</name>
</gene>
<evidence type="ECO:0000256" key="1">
    <source>
        <dbReference type="SAM" id="MobiDB-lite"/>
    </source>
</evidence>
<organism evidence="2 3">
    <name type="scientific">Acinetobacter sichuanensis</name>
    <dbReference type="NCBI Taxonomy" id="2136183"/>
    <lineage>
        <taxon>Bacteria</taxon>
        <taxon>Pseudomonadati</taxon>
        <taxon>Pseudomonadota</taxon>
        <taxon>Gammaproteobacteria</taxon>
        <taxon>Moraxellales</taxon>
        <taxon>Moraxellaceae</taxon>
        <taxon>Acinetobacter</taxon>
    </lineage>
</organism>
<evidence type="ECO:0000313" key="2">
    <source>
        <dbReference type="EMBL" id="MFC2995886.1"/>
    </source>
</evidence>
<reference evidence="3" key="1">
    <citation type="journal article" date="2019" name="Int. J. Syst. Evol. Microbiol.">
        <title>The Global Catalogue of Microorganisms (GCM) 10K type strain sequencing project: providing services to taxonomists for standard genome sequencing and annotation.</title>
        <authorList>
            <consortium name="The Broad Institute Genomics Platform"/>
            <consortium name="The Broad Institute Genome Sequencing Center for Infectious Disease"/>
            <person name="Wu L."/>
            <person name="Ma J."/>
        </authorList>
    </citation>
    <scope>NUCLEOTIDE SEQUENCE [LARGE SCALE GENOMIC DNA]</scope>
    <source>
        <strain evidence="3">KCTC 62575</strain>
    </source>
</reference>
<name>A0ABV7BE89_9GAMM</name>
<dbReference type="EMBL" id="JBHRSF010000044">
    <property type="protein sequence ID" value="MFC2995886.1"/>
    <property type="molecule type" value="Genomic_DNA"/>
</dbReference>
<dbReference type="Proteomes" id="UP001595455">
    <property type="component" value="Unassembled WGS sequence"/>
</dbReference>
<feature type="compositionally biased region" description="Polar residues" evidence="1">
    <location>
        <begin position="1"/>
        <end position="13"/>
    </location>
</feature>
<protein>
    <submittedName>
        <fullName evidence="2">Uncharacterized protein</fullName>
    </submittedName>
</protein>
<accession>A0ABV7BE89</accession>
<sequence length="104" mass="11165">MDKQENIPNNWFQDPQFPTGGFKYQTSTNGTNYSIHGHGINPNAVTKFLGSNLATGATASITTRPTGGYSTQTNTLANGTKVNSKTMNSTERNQSHIPLSGSPF</sequence>
<feature type="region of interest" description="Disordered" evidence="1">
    <location>
        <begin position="1"/>
        <end position="25"/>
    </location>
</feature>
<comment type="caution">
    <text evidence="2">The sequence shown here is derived from an EMBL/GenBank/DDBJ whole genome shotgun (WGS) entry which is preliminary data.</text>
</comment>
<feature type="region of interest" description="Disordered" evidence="1">
    <location>
        <begin position="59"/>
        <end position="104"/>
    </location>
</feature>
<evidence type="ECO:0000313" key="3">
    <source>
        <dbReference type="Proteomes" id="UP001595455"/>
    </source>
</evidence>